<organism evidence="1 2">
    <name type="scientific">Xylaria curta</name>
    <dbReference type="NCBI Taxonomy" id="42375"/>
    <lineage>
        <taxon>Eukaryota</taxon>
        <taxon>Fungi</taxon>
        <taxon>Dikarya</taxon>
        <taxon>Ascomycota</taxon>
        <taxon>Pezizomycotina</taxon>
        <taxon>Sordariomycetes</taxon>
        <taxon>Xylariomycetidae</taxon>
        <taxon>Xylariales</taxon>
        <taxon>Xylariaceae</taxon>
        <taxon>Xylaria</taxon>
    </lineage>
</organism>
<protein>
    <submittedName>
        <fullName evidence="1">Uncharacterized protein</fullName>
    </submittedName>
</protein>
<gene>
    <name evidence="1" type="ORF">NUW58_g8951</name>
</gene>
<dbReference type="EMBL" id="JAPDGR010002964">
    <property type="protein sequence ID" value="KAJ2973372.1"/>
    <property type="molecule type" value="Genomic_DNA"/>
</dbReference>
<reference evidence="1" key="1">
    <citation type="submission" date="2022-10" db="EMBL/GenBank/DDBJ databases">
        <title>Genome Sequence of Xylaria curta.</title>
        <authorList>
            <person name="Buettner E."/>
        </authorList>
    </citation>
    <scope>NUCLEOTIDE SEQUENCE</scope>
    <source>
        <strain evidence="1">Babe10</strain>
    </source>
</reference>
<keyword evidence="2" id="KW-1185">Reference proteome</keyword>
<evidence type="ECO:0000313" key="1">
    <source>
        <dbReference type="EMBL" id="KAJ2973372.1"/>
    </source>
</evidence>
<name>A0ACC1N282_9PEZI</name>
<evidence type="ECO:0000313" key="2">
    <source>
        <dbReference type="Proteomes" id="UP001143856"/>
    </source>
</evidence>
<proteinExistence type="predicted"/>
<dbReference type="Proteomes" id="UP001143856">
    <property type="component" value="Unassembled WGS sequence"/>
</dbReference>
<sequence>MPASKETRIASLLTPNSGRFQNTFVVPAYLTGPPSALPYTPSPTIPPSSRVLLRRSSRGVQRQDPALEEPLPPNAVKFWTPDQNAYLADLVAQRISWVARTTLFQENFGLNRKTQSLKDRFLRLGLGLRSQIELEWMPTEETFLRSSMSSQLDMFHHFDIDEICRSFWAKFGQSRNQTSITMKIKKMRKKEQRQEPPRLKKLWSEAEDDFLRNWSGSRPDATAALNAKFGMQRIARSVVVRILSLKRKRA</sequence>
<comment type="caution">
    <text evidence="1">The sequence shown here is derived from an EMBL/GenBank/DDBJ whole genome shotgun (WGS) entry which is preliminary data.</text>
</comment>
<accession>A0ACC1N282</accession>